<comment type="similarity">
    <text evidence="3 10">Belongs to the class-I fumarase family.</text>
</comment>
<organism evidence="13 14">
    <name type="scientific">Paraperlucidibaca wandonensis</name>
    <dbReference type="NCBI Taxonomy" id="1268273"/>
    <lineage>
        <taxon>Bacteria</taxon>
        <taxon>Pseudomonadati</taxon>
        <taxon>Pseudomonadota</taxon>
        <taxon>Gammaproteobacteria</taxon>
        <taxon>Moraxellales</taxon>
        <taxon>Moraxellaceae</taxon>
        <taxon>Paraperlucidibaca</taxon>
    </lineage>
</organism>
<evidence type="ECO:0000256" key="8">
    <source>
        <dbReference type="ARBA" id="ARBA00023014"/>
    </source>
</evidence>
<comment type="cofactor">
    <cofactor evidence="2 10">
        <name>[4Fe-4S] cluster</name>
        <dbReference type="ChEBI" id="CHEBI:49883"/>
    </cofactor>
</comment>
<comment type="function">
    <text evidence="10">Catalyzes the reversible hydration of fumarate to (S)-malate.</text>
</comment>
<dbReference type="Proteomes" id="UP001597044">
    <property type="component" value="Unassembled WGS sequence"/>
</dbReference>
<dbReference type="InterPro" id="IPR036660">
    <property type="entry name" value="Fe-S_hydroAse_TtdB_cat_sf"/>
</dbReference>
<keyword evidence="6 10" id="KW-0479">Metal-binding</keyword>
<name>A0ABW3HBZ3_9GAMM</name>
<gene>
    <name evidence="13" type="ORF">ACFQ0F_01090</name>
</gene>
<evidence type="ECO:0000256" key="5">
    <source>
        <dbReference type="ARBA" id="ARBA00022485"/>
    </source>
</evidence>
<dbReference type="EMBL" id="JBHTIT010000001">
    <property type="protein sequence ID" value="MFD0949001.1"/>
    <property type="molecule type" value="Genomic_DNA"/>
</dbReference>
<keyword evidence="9 10" id="KW-0456">Lyase</keyword>
<dbReference type="Pfam" id="PF05683">
    <property type="entry name" value="Fumerase_C"/>
    <property type="match status" value="1"/>
</dbReference>
<dbReference type="NCBIfam" id="TIGR00723">
    <property type="entry name" value="ttdB_fumA_fumB"/>
    <property type="match status" value="1"/>
</dbReference>
<dbReference type="InterPro" id="IPR004646">
    <property type="entry name" value="Fe-S_hydro-lyase_TtdA-typ_cat"/>
</dbReference>
<evidence type="ECO:0000256" key="1">
    <source>
        <dbReference type="ARBA" id="ARBA00000929"/>
    </source>
</evidence>
<evidence type="ECO:0000256" key="6">
    <source>
        <dbReference type="ARBA" id="ARBA00022723"/>
    </source>
</evidence>
<evidence type="ECO:0000259" key="12">
    <source>
        <dbReference type="Pfam" id="PF05683"/>
    </source>
</evidence>
<comment type="catalytic activity">
    <reaction evidence="1 10">
        <text>(S)-malate = fumarate + H2O</text>
        <dbReference type="Rhea" id="RHEA:12460"/>
        <dbReference type="ChEBI" id="CHEBI:15377"/>
        <dbReference type="ChEBI" id="CHEBI:15589"/>
        <dbReference type="ChEBI" id="CHEBI:29806"/>
        <dbReference type="EC" id="4.2.1.2"/>
    </reaction>
</comment>
<evidence type="ECO:0000256" key="10">
    <source>
        <dbReference type="PIRNR" id="PIRNR001394"/>
    </source>
</evidence>
<dbReference type="NCBIfam" id="TIGR00722">
    <property type="entry name" value="ttdA_fumA_fumB"/>
    <property type="match status" value="1"/>
</dbReference>
<dbReference type="PIRSF" id="PIRSF001394">
    <property type="entry name" value="Fe_dep_fumar_hy"/>
    <property type="match status" value="1"/>
</dbReference>
<evidence type="ECO:0000256" key="7">
    <source>
        <dbReference type="ARBA" id="ARBA00023004"/>
    </source>
</evidence>
<dbReference type="InterPro" id="IPR004647">
    <property type="entry name" value="Fe-S_hydro-lyase_TtdB-typ_cat"/>
</dbReference>
<evidence type="ECO:0000256" key="2">
    <source>
        <dbReference type="ARBA" id="ARBA00001966"/>
    </source>
</evidence>
<dbReference type="PANTHER" id="PTHR43351">
    <property type="entry name" value="L(+)-TARTRATE DEHYDRATASE SUBUNIT BETA"/>
    <property type="match status" value="1"/>
</dbReference>
<evidence type="ECO:0000256" key="9">
    <source>
        <dbReference type="ARBA" id="ARBA00023239"/>
    </source>
</evidence>
<protein>
    <recommendedName>
        <fullName evidence="10">Fumarate hydratase class I</fullName>
        <ecNumber evidence="10">4.2.1.2</ecNumber>
    </recommendedName>
</protein>
<dbReference type="InterPro" id="IPR011167">
    <property type="entry name" value="Fe_dep_fumarate_hydratase"/>
</dbReference>
<evidence type="ECO:0000259" key="11">
    <source>
        <dbReference type="Pfam" id="PF05681"/>
    </source>
</evidence>
<dbReference type="SUPFAM" id="SSF117457">
    <property type="entry name" value="FumA C-terminal domain-like"/>
    <property type="match status" value="1"/>
</dbReference>
<sequence>MTVIKHDDLIQSVADALQFISYYHPLDFIQAVNAAYEREESQAAKDAMAQILINSRLCAEGHRPICQDTGIVTIFVKVGMEVRWDLGGLSLDDAINEGVRRAYLNPDNILRASILRDPAGKRQNTKDNTPAVIHYSIVPGDKLDITVAAKGGGSENKSKMVMLNPSDSIVDWVLKTVPTMGAGWCPPGMLGIGIGGTAEKAALLAKESLMDPIDIHELIARGPQNRVEELRLELFEKVNALGIGAQGLGGLTTVLDVKILDYPTHAASLPVAMIPNCAATRHVHFVLDGSGAAEMPVPKLEDWPKLTFDASKSKRVNLDTVTPAEIAEWQPGDTLLLTGTMYTGRDAAHKRMVEMFAKGEKLPIDLKGKFIYYVGPVDPVRDEVVGPAGPTTSTRMDKFTDTVLAETGLYGMIGKAERGASGIAAIKKHKAAYLMAVGGAAYLVSKAIRHSRVVAFEDLGMEAIYEFVVEDMPVSVAVDVHGNSVHETAPKIWQAKIGKIPVTQ</sequence>
<dbReference type="EC" id="4.2.1.2" evidence="10"/>
<feature type="domain" description="Fe-S hydro-lyase tartrate dehydratase alpha-type catalytic" evidence="11">
    <location>
        <begin position="11"/>
        <end position="285"/>
    </location>
</feature>
<keyword evidence="8 10" id="KW-0411">Iron-sulfur</keyword>
<dbReference type="NCBIfam" id="NF004885">
    <property type="entry name" value="PRK06246.1"/>
    <property type="match status" value="1"/>
</dbReference>
<keyword evidence="5 10" id="KW-0004">4Fe-4S</keyword>
<keyword evidence="7 10" id="KW-0408">Iron</keyword>
<dbReference type="Gene3D" id="3.20.130.10">
    <property type="entry name" value="Fe-S hydro-lyase, tartrate dehydratase beta-type, catalytic domain"/>
    <property type="match status" value="1"/>
</dbReference>
<comment type="subunit">
    <text evidence="4 10">Homodimer.</text>
</comment>
<dbReference type="RefSeq" id="WP_379068122.1">
    <property type="nucleotide sequence ID" value="NZ_JBHTIT010000001.1"/>
</dbReference>
<evidence type="ECO:0000256" key="3">
    <source>
        <dbReference type="ARBA" id="ARBA00008876"/>
    </source>
</evidence>
<dbReference type="Pfam" id="PF05681">
    <property type="entry name" value="Fumerase"/>
    <property type="match status" value="1"/>
</dbReference>
<proteinExistence type="inferred from homology"/>
<dbReference type="GO" id="GO:0004333">
    <property type="term" value="F:fumarate hydratase activity"/>
    <property type="evidence" value="ECO:0007669"/>
    <property type="project" value="UniProtKB-EC"/>
</dbReference>
<reference evidence="14" key="1">
    <citation type="journal article" date="2019" name="Int. J. Syst. Evol. Microbiol.">
        <title>The Global Catalogue of Microorganisms (GCM) 10K type strain sequencing project: providing services to taxonomists for standard genome sequencing and annotation.</title>
        <authorList>
            <consortium name="The Broad Institute Genomics Platform"/>
            <consortium name="The Broad Institute Genome Sequencing Center for Infectious Disease"/>
            <person name="Wu L."/>
            <person name="Ma J."/>
        </authorList>
    </citation>
    <scope>NUCLEOTIDE SEQUENCE [LARGE SCALE GENOMIC DNA]</scope>
    <source>
        <strain evidence="14">CCUG 63419</strain>
    </source>
</reference>
<evidence type="ECO:0000313" key="13">
    <source>
        <dbReference type="EMBL" id="MFD0949001.1"/>
    </source>
</evidence>
<evidence type="ECO:0000256" key="4">
    <source>
        <dbReference type="ARBA" id="ARBA00011738"/>
    </source>
</evidence>
<dbReference type="PANTHER" id="PTHR43351:SF2">
    <property type="entry name" value="L(+)-TARTRATE DEHYDRATASE SUBUNIT BETA-RELATED"/>
    <property type="match status" value="1"/>
</dbReference>
<feature type="domain" description="Fe-S hydro-lyase tartrate dehydratase beta-type catalytic" evidence="12">
    <location>
        <begin position="289"/>
        <end position="488"/>
    </location>
</feature>
<evidence type="ECO:0000313" key="14">
    <source>
        <dbReference type="Proteomes" id="UP001597044"/>
    </source>
</evidence>
<keyword evidence="14" id="KW-1185">Reference proteome</keyword>
<comment type="caution">
    <text evidence="13">The sequence shown here is derived from an EMBL/GenBank/DDBJ whole genome shotgun (WGS) entry which is preliminary data.</text>
</comment>
<accession>A0ABW3HBZ3</accession>